<evidence type="ECO:0008006" key="4">
    <source>
        <dbReference type="Google" id="ProtNLM"/>
    </source>
</evidence>
<keyword evidence="3" id="KW-1185">Reference proteome</keyword>
<name>A0A4R2R5X3_9PSEU</name>
<protein>
    <recommendedName>
        <fullName evidence="4">Anti-sigma-M factor RsmA</fullName>
    </recommendedName>
</protein>
<organism evidence="2 3">
    <name type="scientific">Tamaricihabitans halophyticus</name>
    <dbReference type="NCBI Taxonomy" id="1262583"/>
    <lineage>
        <taxon>Bacteria</taxon>
        <taxon>Bacillati</taxon>
        <taxon>Actinomycetota</taxon>
        <taxon>Actinomycetes</taxon>
        <taxon>Pseudonocardiales</taxon>
        <taxon>Pseudonocardiaceae</taxon>
        <taxon>Tamaricihabitans</taxon>
    </lineage>
</organism>
<keyword evidence="1" id="KW-0472">Membrane</keyword>
<gene>
    <name evidence="2" type="ORF">EV191_1011382</name>
</gene>
<dbReference type="AlphaFoldDB" id="A0A4R2R5X3"/>
<dbReference type="OrthoDB" id="4566632at2"/>
<dbReference type="RefSeq" id="WP_132875906.1">
    <property type="nucleotide sequence ID" value="NZ_SLXQ01000001.1"/>
</dbReference>
<evidence type="ECO:0000256" key="1">
    <source>
        <dbReference type="SAM" id="Phobius"/>
    </source>
</evidence>
<feature type="transmembrane region" description="Helical" evidence="1">
    <location>
        <begin position="118"/>
        <end position="138"/>
    </location>
</feature>
<dbReference type="Proteomes" id="UP000294911">
    <property type="component" value="Unassembled WGS sequence"/>
</dbReference>
<accession>A0A4R2R5X3</accession>
<dbReference type="EMBL" id="SLXQ01000001">
    <property type="protein sequence ID" value="TCP57427.1"/>
    <property type="molecule type" value="Genomic_DNA"/>
</dbReference>
<sequence>MTDTSWGHGGQLGPPWSVDVLADLQAGVLDPETEAQLWPQVNADPEARAILAALDETTADLNALGAAPAPPMPAEFAARLDAAIADEVQQREATGGQQSGGAQVVDIATARRRKQRKIAGWGTGILGAAAAAAAIVFATNPATTSTPGEGVAAPSADSDTAEGPMALTEDTLGSQYAGALGARDYGPLDDPDKLSQCLAANEVDPSIEPAGVKEITLDGQQGVLVILPTQEAAAQFQLLVVGSNCGPDNPDTLANTVVGG</sequence>
<keyword evidence="1" id="KW-0812">Transmembrane</keyword>
<evidence type="ECO:0000313" key="3">
    <source>
        <dbReference type="Proteomes" id="UP000294911"/>
    </source>
</evidence>
<reference evidence="2 3" key="1">
    <citation type="submission" date="2019-03" db="EMBL/GenBank/DDBJ databases">
        <title>Genomic Encyclopedia of Type Strains, Phase IV (KMG-IV): sequencing the most valuable type-strain genomes for metagenomic binning, comparative biology and taxonomic classification.</title>
        <authorList>
            <person name="Goeker M."/>
        </authorList>
    </citation>
    <scope>NUCLEOTIDE SEQUENCE [LARGE SCALE GENOMIC DNA]</scope>
    <source>
        <strain evidence="2 3">DSM 45765</strain>
    </source>
</reference>
<proteinExistence type="predicted"/>
<evidence type="ECO:0000313" key="2">
    <source>
        <dbReference type="EMBL" id="TCP57427.1"/>
    </source>
</evidence>
<comment type="caution">
    <text evidence="2">The sequence shown here is derived from an EMBL/GenBank/DDBJ whole genome shotgun (WGS) entry which is preliminary data.</text>
</comment>
<keyword evidence="1" id="KW-1133">Transmembrane helix</keyword>